<dbReference type="OrthoDB" id="5363658at2"/>
<name>A0A0M3V2I5_9BACT</name>
<dbReference type="Proteomes" id="UP000066049">
    <property type="component" value="Chromosome"/>
</dbReference>
<dbReference type="GeneID" id="28662774"/>
<evidence type="ECO:0000313" key="1">
    <source>
        <dbReference type="EMBL" id="ALF47772.1"/>
    </source>
</evidence>
<dbReference type="EMBL" id="CP012541">
    <property type="protein sequence ID" value="ALF47772.1"/>
    <property type="molecule type" value="Genomic_DNA"/>
</dbReference>
<dbReference type="KEGG" id="ccoc:CCON33237_1098"/>
<gene>
    <name evidence="1" type="ORF">CCON33237_1098</name>
</gene>
<evidence type="ECO:0000313" key="2">
    <source>
        <dbReference type="Proteomes" id="UP000066049"/>
    </source>
</evidence>
<accession>A0A0M3V2I5</accession>
<protein>
    <submittedName>
        <fullName evidence="1">Uncharacterized protein</fullName>
    </submittedName>
</protein>
<reference evidence="2" key="1">
    <citation type="submission" date="2015-08" db="EMBL/GenBank/DDBJ databases">
        <title>Comparative genomics of the Campylobacter concisus group.</title>
        <authorList>
            <person name="Miller W.G."/>
            <person name="Yee E."/>
            <person name="Chapman M.H."/>
            <person name="Huynh S."/>
            <person name="Bono J.L."/>
            <person name="On S.L.W."/>
            <person name="St Leger J."/>
            <person name="Foster G."/>
            <person name="Parker C.T."/>
        </authorList>
    </citation>
    <scope>NUCLEOTIDE SEQUENCE [LARGE SCALE GENOMIC DNA]</scope>
    <source>
        <strain evidence="2">ATCC 33237</strain>
    </source>
</reference>
<dbReference type="RefSeq" id="WP_054196752.1">
    <property type="nucleotide sequence ID" value="NZ_CP012541.1"/>
</dbReference>
<dbReference type="PATRIC" id="fig|199.248.peg.1138"/>
<organism evidence="1 2">
    <name type="scientific">Campylobacter concisus</name>
    <dbReference type="NCBI Taxonomy" id="199"/>
    <lineage>
        <taxon>Bacteria</taxon>
        <taxon>Pseudomonadati</taxon>
        <taxon>Campylobacterota</taxon>
        <taxon>Epsilonproteobacteria</taxon>
        <taxon>Campylobacterales</taxon>
        <taxon>Campylobacteraceae</taxon>
        <taxon>Campylobacter</taxon>
    </lineage>
</organism>
<dbReference type="AlphaFoldDB" id="A0A0M3V2I5"/>
<proteinExistence type="predicted"/>
<sequence length="120" mass="13713">MNDLVQIYKSLKQIAPEAICISKASPQGGVYLLFDGIKSVAWKKDRASFRIIFASHSLVDDNFSALSRLDELRQRFIAKSAIFGEDAISEMKFDGFEDSLFKYSFVVEVDIYRDEENEDL</sequence>